<dbReference type="InterPro" id="IPR043145">
    <property type="entry name" value="Znf_ZZ_sf"/>
</dbReference>
<reference evidence="5" key="1">
    <citation type="submission" date="2021-02" db="EMBL/GenBank/DDBJ databases">
        <authorList>
            <person name="Dougan E. K."/>
            <person name="Rhodes N."/>
            <person name="Thang M."/>
            <person name="Chan C."/>
        </authorList>
    </citation>
    <scope>NUCLEOTIDE SEQUENCE</scope>
</reference>
<evidence type="ECO:0000256" key="1">
    <source>
        <dbReference type="ARBA" id="ARBA00022723"/>
    </source>
</evidence>
<accession>A0A812IMI9</accession>
<dbReference type="SMART" id="SM00291">
    <property type="entry name" value="ZnF_ZZ"/>
    <property type="match status" value="1"/>
</dbReference>
<evidence type="ECO:0000313" key="5">
    <source>
        <dbReference type="EMBL" id="CAE7154322.1"/>
    </source>
</evidence>
<dbReference type="AlphaFoldDB" id="A0A812IMI9"/>
<feature type="non-terminal residue" evidence="5">
    <location>
        <position position="1"/>
    </location>
</feature>
<keyword evidence="2" id="KW-0863">Zinc-finger</keyword>
<dbReference type="Pfam" id="PF00569">
    <property type="entry name" value="ZZ"/>
    <property type="match status" value="1"/>
</dbReference>
<keyword evidence="3" id="KW-0862">Zinc</keyword>
<dbReference type="InterPro" id="IPR000433">
    <property type="entry name" value="Znf_ZZ"/>
</dbReference>
<gene>
    <name evidence="5" type="primary">PAP7</name>
    <name evidence="5" type="ORF">SNEC2469_LOCUS242</name>
</gene>
<dbReference type="OrthoDB" id="428401at2759"/>
<evidence type="ECO:0000259" key="4">
    <source>
        <dbReference type="SMART" id="SM00291"/>
    </source>
</evidence>
<organism evidence="5 6">
    <name type="scientific">Symbiodinium necroappetens</name>
    <dbReference type="NCBI Taxonomy" id="1628268"/>
    <lineage>
        <taxon>Eukaryota</taxon>
        <taxon>Sar</taxon>
        <taxon>Alveolata</taxon>
        <taxon>Dinophyceae</taxon>
        <taxon>Suessiales</taxon>
        <taxon>Symbiodiniaceae</taxon>
        <taxon>Symbiodinium</taxon>
    </lineage>
</organism>
<dbReference type="SUPFAM" id="SSF57850">
    <property type="entry name" value="RING/U-box"/>
    <property type="match status" value="1"/>
</dbReference>
<proteinExistence type="predicted"/>
<comment type="caution">
    <text evidence="5">The sequence shown here is derived from an EMBL/GenBank/DDBJ whole genome shotgun (WGS) entry which is preliminary data.</text>
</comment>
<dbReference type="GO" id="GO:0008270">
    <property type="term" value="F:zinc ion binding"/>
    <property type="evidence" value="ECO:0007669"/>
    <property type="project" value="UniProtKB-KW"/>
</dbReference>
<sequence length="175" mass="18534">AAATPAQAAKIAKAQNAALGGSGVRHLLTVCSICGSGGKGILGPRFRCIHCPNFSVCQKCEPKLASQHPEGHVFQIMFEDDLDWERVQTPFPRGVRARLRGNAEVATTGGATAGRKRRLSSEGVLRGQKRGKYQLELTDGSGILEVTVHQIQPLLALKQAERIEASGVLGDGPSA</sequence>
<keyword evidence="1" id="KW-0479">Metal-binding</keyword>
<feature type="domain" description="ZZ-type" evidence="4">
    <location>
        <begin position="25"/>
        <end position="70"/>
    </location>
</feature>
<name>A0A812IMI9_9DINO</name>
<evidence type="ECO:0000313" key="6">
    <source>
        <dbReference type="Proteomes" id="UP000601435"/>
    </source>
</evidence>
<keyword evidence="6" id="KW-1185">Reference proteome</keyword>
<protein>
    <submittedName>
        <fullName evidence="5">PAP7 protein</fullName>
    </submittedName>
</protein>
<dbReference type="EMBL" id="CAJNJA010000604">
    <property type="protein sequence ID" value="CAE7154322.1"/>
    <property type="molecule type" value="Genomic_DNA"/>
</dbReference>
<dbReference type="Gene3D" id="3.30.60.90">
    <property type="match status" value="1"/>
</dbReference>
<evidence type="ECO:0000256" key="3">
    <source>
        <dbReference type="ARBA" id="ARBA00022833"/>
    </source>
</evidence>
<evidence type="ECO:0000256" key="2">
    <source>
        <dbReference type="ARBA" id="ARBA00022771"/>
    </source>
</evidence>
<dbReference type="Proteomes" id="UP000601435">
    <property type="component" value="Unassembled WGS sequence"/>
</dbReference>